<keyword evidence="1" id="KW-0472">Membrane</keyword>
<gene>
    <name evidence="2" type="ORF">HK099_007168</name>
</gene>
<feature type="transmembrane region" description="Helical" evidence="1">
    <location>
        <begin position="154"/>
        <end position="177"/>
    </location>
</feature>
<evidence type="ECO:0000313" key="2">
    <source>
        <dbReference type="EMBL" id="KAJ3213831.1"/>
    </source>
</evidence>
<keyword evidence="3" id="KW-1185">Reference proteome</keyword>
<dbReference type="Proteomes" id="UP001211065">
    <property type="component" value="Unassembled WGS sequence"/>
</dbReference>
<proteinExistence type="predicted"/>
<evidence type="ECO:0000313" key="3">
    <source>
        <dbReference type="Proteomes" id="UP001211065"/>
    </source>
</evidence>
<feature type="transmembrane region" description="Helical" evidence="1">
    <location>
        <begin position="277"/>
        <end position="300"/>
    </location>
</feature>
<reference evidence="2" key="1">
    <citation type="submission" date="2020-05" db="EMBL/GenBank/DDBJ databases">
        <title>Phylogenomic resolution of chytrid fungi.</title>
        <authorList>
            <person name="Stajich J.E."/>
            <person name="Amses K."/>
            <person name="Simmons R."/>
            <person name="Seto K."/>
            <person name="Myers J."/>
            <person name="Bonds A."/>
            <person name="Quandt C.A."/>
            <person name="Barry K."/>
            <person name="Liu P."/>
            <person name="Grigoriev I."/>
            <person name="Longcore J.E."/>
            <person name="James T.Y."/>
        </authorList>
    </citation>
    <scope>NUCLEOTIDE SEQUENCE</scope>
    <source>
        <strain evidence="2">JEL0476</strain>
    </source>
</reference>
<accession>A0AAD5XWJ5</accession>
<feature type="transmembrane region" description="Helical" evidence="1">
    <location>
        <begin position="245"/>
        <end position="265"/>
    </location>
</feature>
<protein>
    <submittedName>
        <fullName evidence="2">Uncharacterized protein</fullName>
    </submittedName>
</protein>
<dbReference type="AlphaFoldDB" id="A0AAD5XWJ5"/>
<evidence type="ECO:0000256" key="1">
    <source>
        <dbReference type="SAM" id="Phobius"/>
    </source>
</evidence>
<organism evidence="2 3">
    <name type="scientific">Clydaea vesicula</name>
    <dbReference type="NCBI Taxonomy" id="447962"/>
    <lineage>
        <taxon>Eukaryota</taxon>
        <taxon>Fungi</taxon>
        <taxon>Fungi incertae sedis</taxon>
        <taxon>Chytridiomycota</taxon>
        <taxon>Chytridiomycota incertae sedis</taxon>
        <taxon>Chytridiomycetes</taxon>
        <taxon>Lobulomycetales</taxon>
        <taxon>Lobulomycetaceae</taxon>
        <taxon>Clydaea</taxon>
    </lineage>
</organism>
<dbReference type="EMBL" id="JADGJW010000672">
    <property type="protein sequence ID" value="KAJ3213831.1"/>
    <property type="molecule type" value="Genomic_DNA"/>
</dbReference>
<keyword evidence="1" id="KW-0812">Transmembrane</keyword>
<feature type="transmembrane region" description="Helical" evidence="1">
    <location>
        <begin position="20"/>
        <end position="42"/>
    </location>
</feature>
<feature type="transmembrane region" description="Helical" evidence="1">
    <location>
        <begin position="54"/>
        <end position="77"/>
    </location>
</feature>
<comment type="caution">
    <text evidence="2">The sequence shown here is derived from an EMBL/GenBank/DDBJ whole genome shotgun (WGS) entry which is preliminary data.</text>
</comment>
<sequence>MSERKDRYLFTDIPIATSNVIRVTISVVSSLLNLFLFLWAIRKYRKTQNKKVKQYLVFIMIATFFFIISFVANIFIITQKFGGDALDNMTLEDVKKLPVEKIWEILDASDREAHWKQFVQLISLNIGLYFYLLMVQKRFSLSKNIIAYSKKWDYFLIALTTLVFSSYIVFTSVRHYYCLLLDRYETDKCQPLYTIAFRYQASLFGYFCFVDVLLGVLLLRFIQALSSKHVNATNIARALKLKKRVTAFIVIWIFAIIISLALFTIHVLYREKFPPNTWWLIFDIGDLLIAIEFLLAVEYFHLITALTKLTAPQSMFGTSTSGFISSDREEITFSSDDKNTSKTLNSSQINTLPVDDSLKYSIKDESLYI</sequence>
<name>A0AAD5XWJ5_9FUNG</name>
<feature type="transmembrane region" description="Helical" evidence="1">
    <location>
        <begin position="117"/>
        <end position="134"/>
    </location>
</feature>
<keyword evidence="1" id="KW-1133">Transmembrane helix</keyword>
<feature type="transmembrane region" description="Helical" evidence="1">
    <location>
        <begin position="197"/>
        <end position="219"/>
    </location>
</feature>